<dbReference type="Gene3D" id="2.30.30.940">
    <property type="match status" value="1"/>
</dbReference>
<dbReference type="Gene3D" id="1.10.10.2220">
    <property type="match status" value="1"/>
</dbReference>
<dbReference type="PANTHER" id="PTHR43788">
    <property type="entry name" value="DNA2/NAM7 HELICASE FAMILY MEMBER"/>
    <property type="match status" value="1"/>
</dbReference>
<dbReference type="InterPro" id="IPR029493">
    <property type="entry name" value="RecD2-like_HHH"/>
</dbReference>
<dbReference type="NCBIfam" id="TIGR01448">
    <property type="entry name" value="recD_rel"/>
    <property type="match status" value="1"/>
</dbReference>
<dbReference type="AlphaFoldDB" id="A0A5S5MET5"/>
<dbReference type="GO" id="GO:0006310">
    <property type="term" value="P:DNA recombination"/>
    <property type="evidence" value="ECO:0007669"/>
    <property type="project" value="InterPro"/>
</dbReference>
<sequence>MIVLQGRLDSIRFSNPENGYTVARYTPDGYQAEITIVGVLSGVRAGETLRIEGEWEKHVKFGEQFRILQFEVILPDTARGIRRYLASGIIPGVGAGMAEKLVAYFGTHTLEILDSSPERLQEVPGIGKSKVKVIAKAWKSYHSIRTLMALMARIGASPSSGAKILHTYGSEALQLVQEDPYRICREIPEVPFEVADRLGLAAGMEKDAYSRISAGLLHVLERAGYSGHVFLPEKELLNKAFRLLGGNREKLAEALFDMEKEKVIVVEEGKEQRHVYLSEMHGAESGIGLRLSAMLSIPSPENMRPDLSSLELSVLKGLAIRLSEEQLDTLSRLLDHRVAILTGGPGTGKTTLIRSVCAVMGERGAKILLAAPTGRAARRLAEVTGRKALTLHRLLKYNQMESRFEMNRDNPLDLDMLIVDEASMVDILLMFHLLCAVPVNAKIIFVGDVSQLPSVGPGNVLADLISSGRIPAFILTTIFRQAAESPIVLNAHLVNQGRMPDFTPVGDGCLSEFYFIRQGSPEKVVETIVALCSQRIPERFGFDPLKEVQVLTPMHKGEVGTLFLNQVLQNALNPLKPGKKKKMGSFRVGDKVIHLKNNYKKEVFNGDIGQVCDIEEGEGLLLVDYSEGEGERQVGYTLEELDELALAYAISVHKSQGSEYPAVIIPLMPEHAPLLQRNLIYTAMTRGKRLVIFVGMSQALDMAIRNDRPTRRYSDLSRRLDTL</sequence>
<feature type="domain" description="AAA+ ATPase" evidence="3">
    <location>
        <begin position="335"/>
        <end position="476"/>
    </location>
</feature>
<dbReference type="InterPro" id="IPR006345">
    <property type="entry name" value="RecD2"/>
</dbReference>
<dbReference type="SMART" id="SM00382">
    <property type="entry name" value="AAA"/>
    <property type="match status" value="1"/>
</dbReference>
<dbReference type="InterPro" id="IPR041451">
    <property type="entry name" value="RecD2_SH13"/>
</dbReference>
<dbReference type="CDD" id="cd18809">
    <property type="entry name" value="SF1_C_RecD"/>
    <property type="match status" value="1"/>
</dbReference>
<dbReference type="Gene3D" id="1.10.150.20">
    <property type="entry name" value="5' to 3' exonuclease, C-terminal subdomain"/>
    <property type="match status" value="1"/>
</dbReference>
<dbReference type="EMBL" id="VDMB01000014">
    <property type="protein sequence ID" value="TYT74145.1"/>
    <property type="molecule type" value="Genomic_DNA"/>
</dbReference>
<dbReference type="GO" id="GO:0017116">
    <property type="term" value="F:single-stranded DNA helicase activity"/>
    <property type="evidence" value="ECO:0007669"/>
    <property type="project" value="TreeGrafter"/>
</dbReference>
<keyword evidence="2" id="KW-0067">ATP-binding</keyword>
<name>A0A5S5MET5_9BACT</name>
<comment type="caution">
    <text evidence="4">The sequence shown here is derived from an EMBL/GenBank/DDBJ whole genome shotgun (WGS) entry which is preliminary data.</text>
</comment>
<dbReference type="GO" id="GO:0043139">
    <property type="term" value="F:5'-3' DNA helicase activity"/>
    <property type="evidence" value="ECO:0007669"/>
    <property type="project" value="InterPro"/>
</dbReference>
<dbReference type="InterPro" id="IPR055446">
    <property type="entry name" value="RecD2_N_OB"/>
</dbReference>
<dbReference type="InterPro" id="IPR003593">
    <property type="entry name" value="AAA+_ATPase"/>
</dbReference>
<dbReference type="OrthoDB" id="9763659at2"/>
<dbReference type="SUPFAM" id="SSF52540">
    <property type="entry name" value="P-loop containing nucleoside triphosphate hydrolases"/>
    <property type="match status" value="2"/>
</dbReference>
<reference evidence="4 5" key="1">
    <citation type="submission" date="2019-06" db="EMBL/GenBank/DDBJ databases">
        <title>Desulfobotulus mexicanus sp. nov., a novel sulfate-reducing bacterium isolated from the sediment of an alkaline crater lake in Mexico.</title>
        <authorList>
            <person name="Hirschler-Rea A."/>
        </authorList>
    </citation>
    <scope>NUCLEOTIDE SEQUENCE [LARGE SCALE GENOMIC DNA]</scope>
    <source>
        <strain evidence="4 5">PAR22N</strain>
    </source>
</reference>
<dbReference type="PANTHER" id="PTHR43788:SF6">
    <property type="entry name" value="DNA HELICASE B"/>
    <property type="match status" value="1"/>
</dbReference>
<evidence type="ECO:0000259" key="3">
    <source>
        <dbReference type="SMART" id="SM00382"/>
    </source>
</evidence>
<evidence type="ECO:0000313" key="5">
    <source>
        <dbReference type="Proteomes" id="UP000321899"/>
    </source>
</evidence>
<keyword evidence="4" id="KW-0347">Helicase</keyword>
<dbReference type="CDD" id="cd17933">
    <property type="entry name" value="DEXSc_RecD-like"/>
    <property type="match status" value="1"/>
</dbReference>
<dbReference type="RefSeq" id="WP_139449316.1">
    <property type="nucleotide sequence ID" value="NZ_VDMB01000014.1"/>
</dbReference>
<evidence type="ECO:0000256" key="2">
    <source>
        <dbReference type="ARBA" id="ARBA00022840"/>
    </source>
</evidence>
<dbReference type="GO" id="GO:0003677">
    <property type="term" value="F:DNA binding"/>
    <property type="evidence" value="ECO:0007669"/>
    <property type="project" value="InterPro"/>
</dbReference>
<dbReference type="InterPro" id="IPR027785">
    <property type="entry name" value="UvrD-like_helicase_C"/>
</dbReference>
<dbReference type="Proteomes" id="UP000321899">
    <property type="component" value="Unassembled WGS sequence"/>
</dbReference>
<dbReference type="InterPro" id="IPR027417">
    <property type="entry name" value="P-loop_NTPase"/>
</dbReference>
<dbReference type="GO" id="GO:0009338">
    <property type="term" value="C:exodeoxyribonuclease V complex"/>
    <property type="evidence" value="ECO:0007669"/>
    <property type="project" value="TreeGrafter"/>
</dbReference>
<dbReference type="Pfam" id="PF13245">
    <property type="entry name" value="AAA_19"/>
    <property type="match status" value="1"/>
</dbReference>
<dbReference type="Gene3D" id="3.40.50.300">
    <property type="entry name" value="P-loop containing nucleotide triphosphate hydrolases"/>
    <property type="match status" value="2"/>
</dbReference>
<dbReference type="SUPFAM" id="SSF47781">
    <property type="entry name" value="RuvA domain 2-like"/>
    <property type="match status" value="1"/>
</dbReference>
<dbReference type="GO" id="GO:0005524">
    <property type="term" value="F:ATP binding"/>
    <property type="evidence" value="ECO:0007669"/>
    <property type="project" value="UniProtKB-KW"/>
</dbReference>
<protein>
    <submittedName>
        <fullName evidence="4">ATP-dependent RecD-like DNA helicase</fullName>
    </submittedName>
</protein>
<dbReference type="Pfam" id="PF23139">
    <property type="entry name" value="OB_YrrC"/>
    <property type="match status" value="1"/>
</dbReference>
<dbReference type="Pfam" id="PF14520">
    <property type="entry name" value="HHH_5"/>
    <property type="match status" value="1"/>
</dbReference>
<keyword evidence="1" id="KW-0547">Nucleotide-binding</keyword>
<keyword evidence="5" id="KW-1185">Reference proteome</keyword>
<dbReference type="InterPro" id="IPR010994">
    <property type="entry name" value="RuvA_2-like"/>
</dbReference>
<organism evidence="4 5">
    <name type="scientific">Desulfobotulus mexicanus</name>
    <dbReference type="NCBI Taxonomy" id="2586642"/>
    <lineage>
        <taxon>Bacteria</taxon>
        <taxon>Pseudomonadati</taxon>
        <taxon>Thermodesulfobacteriota</taxon>
        <taxon>Desulfobacteria</taxon>
        <taxon>Desulfobacterales</taxon>
        <taxon>Desulfobacteraceae</taxon>
        <taxon>Desulfobotulus</taxon>
    </lineage>
</organism>
<dbReference type="Pfam" id="PF13538">
    <property type="entry name" value="UvrD_C_2"/>
    <property type="match status" value="1"/>
</dbReference>
<gene>
    <name evidence="4" type="ORF">FIM25_11200</name>
</gene>
<dbReference type="InterPro" id="IPR050534">
    <property type="entry name" value="Coronavir_polyprotein_1ab"/>
</dbReference>
<evidence type="ECO:0000313" key="4">
    <source>
        <dbReference type="EMBL" id="TYT74145.1"/>
    </source>
</evidence>
<proteinExistence type="inferred from homology"/>
<dbReference type="Pfam" id="PF14490">
    <property type="entry name" value="HHH_RecD2"/>
    <property type="match status" value="1"/>
</dbReference>
<dbReference type="HAMAP" id="MF_01488">
    <property type="entry name" value="RecD2"/>
    <property type="match status" value="1"/>
</dbReference>
<evidence type="ECO:0000256" key="1">
    <source>
        <dbReference type="ARBA" id="ARBA00022741"/>
    </source>
</evidence>
<keyword evidence="4" id="KW-0378">Hydrolase</keyword>
<dbReference type="Pfam" id="PF18335">
    <property type="entry name" value="SH3_13"/>
    <property type="match status" value="1"/>
</dbReference>
<accession>A0A5S5MET5</accession>